<keyword evidence="1" id="KW-0732">Signal</keyword>
<comment type="caution">
    <text evidence="2">The sequence shown here is derived from an EMBL/GenBank/DDBJ whole genome shotgun (WGS) entry which is preliminary data.</text>
</comment>
<accession>A0AA35WJU8</accession>
<sequence>MLALVLSVFALLWCSVLTYASETEELFLPSLDEKYDIIQAEHKDSPILTKSSFGIVVHSSECMNGIISLMTVDFVERIAFLKN</sequence>
<dbReference type="EMBL" id="CASHTH010002054">
    <property type="protein sequence ID" value="CAI8024128.1"/>
    <property type="molecule type" value="Genomic_DNA"/>
</dbReference>
<proteinExistence type="predicted"/>
<evidence type="ECO:0000313" key="3">
    <source>
        <dbReference type="Proteomes" id="UP001174909"/>
    </source>
</evidence>
<protein>
    <submittedName>
        <fullName evidence="2">Uncharacterized protein</fullName>
    </submittedName>
</protein>
<reference evidence="2" key="1">
    <citation type="submission" date="2023-03" db="EMBL/GenBank/DDBJ databases">
        <authorList>
            <person name="Steffen K."/>
            <person name="Cardenas P."/>
        </authorList>
    </citation>
    <scope>NUCLEOTIDE SEQUENCE</scope>
</reference>
<feature type="signal peptide" evidence="1">
    <location>
        <begin position="1"/>
        <end position="20"/>
    </location>
</feature>
<name>A0AA35WJU8_GEOBA</name>
<gene>
    <name evidence="2" type="ORF">GBAR_LOCUS14041</name>
</gene>
<dbReference type="Proteomes" id="UP001174909">
    <property type="component" value="Unassembled WGS sequence"/>
</dbReference>
<organism evidence="2 3">
    <name type="scientific">Geodia barretti</name>
    <name type="common">Barrett's horny sponge</name>
    <dbReference type="NCBI Taxonomy" id="519541"/>
    <lineage>
        <taxon>Eukaryota</taxon>
        <taxon>Metazoa</taxon>
        <taxon>Porifera</taxon>
        <taxon>Demospongiae</taxon>
        <taxon>Heteroscleromorpha</taxon>
        <taxon>Tetractinellida</taxon>
        <taxon>Astrophorina</taxon>
        <taxon>Geodiidae</taxon>
        <taxon>Geodia</taxon>
    </lineage>
</organism>
<evidence type="ECO:0000313" key="2">
    <source>
        <dbReference type="EMBL" id="CAI8024128.1"/>
    </source>
</evidence>
<evidence type="ECO:0000256" key="1">
    <source>
        <dbReference type="SAM" id="SignalP"/>
    </source>
</evidence>
<dbReference type="AlphaFoldDB" id="A0AA35WJU8"/>
<feature type="chain" id="PRO_5041272328" evidence="1">
    <location>
        <begin position="21"/>
        <end position="83"/>
    </location>
</feature>
<keyword evidence="3" id="KW-1185">Reference proteome</keyword>